<proteinExistence type="predicted"/>
<dbReference type="EMBL" id="JAPWTK010000060">
    <property type="protein sequence ID" value="KAJ8953127.1"/>
    <property type="molecule type" value="Genomic_DNA"/>
</dbReference>
<accession>A0AAV8YQR6</accession>
<dbReference type="PROSITE" id="PS50960">
    <property type="entry name" value="HTH_PSQ"/>
    <property type="match status" value="1"/>
</dbReference>
<dbReference type="InterPro" id="IPR050863">
    <property type="entry name" value="CenT-Element_Derived"/>
</dbReference>
<dbReference type="AlphaFoldDB" id="A0AAV8YQR6"/>
<dbReference type="SUPFAM" id="SSF46689">
    <property type="entry name" value="Homeodomain-like"/>
    <property type="match status" value="1"/>
</dbReference>
<keyword evidence="6" id="KW-1185">Reference proteome</keyword>
<dbReference type="Pfam" id="PF03184">
    <property type="entry name" value="DDE_1"/>
    <property type="match status" value="1"/>
</dbReference>
<comment type="subcellular location">
    <subcellularLocation>
        <location evidence="1 2">Nucleus</location>
    </subcellularLocation>
</comment>
<dbReference type="PANTHER" id="PTHR19303">
    <property type="entry name" value="TRANSPOSON"/>
    <property type="match status" value="1"/>
</dbReference>
<dbReference type="GO" id="GO:0003677">
    <property type="term" value="F:DNA binding"/>
    <property type="evidence" value="ECO:0007669"/>
    <property type="project" value="UniProtKB-UniRule"/>
</dbReference>
<evidence type="ECO:0000313" key="6">
    <source>
        <dbReference type="Proteomes" id="UP001162162"/>
    </source>
</evidence>
<comment type="caution">
    <text evidence="5">The sequence shown here is derived from an EMBL/GenBank/DDBJ whole genome shotgun (WGS) entry which is preliminary data.</text>
</comment>
<name>A0AAV8YQR6_9CUCU</name>
<dbReference type="InterPro" id="IPR007889">
    <property type="entry name" value="HTH_Psq"/>
</dbReference>
<dbReference type="Gene3D" id="1.10.10.60">
    <property type="entry name" value="Homeodomain-like"/>
    <property type="match status" value="1"/>
</dbReference>
<sequence length="596" mass="68377">MPREHKRKLGARSYKNYTPETLEAALAEVKTKKLSLRKAAEKYQIHYNTLWLKLKGKHTRPHGKPRVFTDEEENAFTAHVIAMSSFGFPVTAWDLRLIVKSYLDRQGRTVRAFQANLPGKDWLTSFLRRHHELTQRIAQNISHARAATDEETVNNFFNNLEEELRDIPPSYIWNYDETNLVDDPGKPKIITKRGTKYPERIRNASKACTSIMVCGNAEGRLAPLYVNYKSQKLWTTWTEGGPPDARYNRTSSGWFDYQIFEDWFVNCLVPILKRQDGPKAVIGDNLSSHLNVHVIQECQSNNIKFIALPPNSTHLLQPLDIAYFRSMKENWRKTLSDWKSTSHGSRLSTVPKDEFPKLLKQLMEKLEARGPENLKSGFRKAGVYPLNRDVVLARLCTRSLEGNAAIKDALGDSFIQHLNKTRTESVSTRTIRRKKRLNVPPGRSITAADLQDPENDAHDPAVPSCSTDHRTTRKNADSSSDEDSVEYQEIGESPEEFSSDEVDQYQEQIRGSSFSEKDKSVGNFVLVKYEGKMYPGKIISTTIEGAIINAMTPFGKQWKWPLNRDEIFYRNEEIVMKIEAPRKQGRREIFDVPELT</sequence>
<protein>
    <recommendedName>
        <fullName evidence="4">HTH psq-type domain-containing protein</fullName>
    </recommendedName>
</protein>
<feature type="DNA-binding region" description="H-T-H motif" evidence="2">
    <location>
        <begin position="36"/>
        <end position="56"/>
    </location>
</feature>
<feature type="compositionally biased region" description="Acidic residues" evidence="3">
    <location>
        <begin position="492"/>
        <end position="504"/>
    </location>
</feature>
<dbReference type="Pfam" id="PF05225">
    <property type="entry name" value="HTH_psq"/>
    <property type="match status" value="1"/>
</dbReference>
<evidence type="ECO:0000259" key="4">
    <source>
        <dbReference type="PROSITE" id="PS50960"/>
    </source>
</evidence>
<evidence type="ECO:0000256" key="3">
    <source>
        <dbReference type="SAM" id="MobiDB-lite"/>
    </source>
</evidence>
<feature type="compositionally biased region" description="Basic and acidic residues" evidence="3">
    <location>
        <begin position="467"/>
        <end position="476"/>
    </location>
</feature>
<dbReference type="InterPro" id="IPR009057">
    <property type="entry name" value="Homeodomain-like_sf"/>
</dbReference>
<feature type="region of interest" description="Disordered" evidence="3">
    <location>
        <begin position="422"/>
        <end position="513"/>
    </location>
</feature>
<dbReference type="Proteomes" id="UP001162162">
    <property type="component" value="Unassembled WGS sequence"/>
</dbReference>
<dbReference type="Gene3D" id="3.30.420.10">
    <property type="entry name" value="Ribonuclease H-like superfamily/Ribonuclease H"/>
    <property type="match status" value="1"/>
</dbReference>
<dbReference type="GO" id="GO:0005634">
    <property type="term" value="C:nucleus"/>
    <property type="evidence" value="ECO:0007669"/>
    <property type="project" value="UniProtKB-SubCell"/>
</dbReference>
<dbReference type="InterPro" id="IPR036397">
    <property type="entry name" value="RNaseH_sf"/>
</dbReference>
<organism evidence="5 6">
    <name type="scientific">Aromia moschata</name>
    <dbReference type="NCBI Taxonomy" id="1265417"/>
    <lineage>
        <taxon>Eukaryota</taxon>
        <taxon>Metazoa</taxon>
        <taxon>Ecdysozoa</taxon>
        <taxon>Arthropoda</taxon>
        <taxon>Hexapoda</taxon>
        <taxon>Insecta</taxon>
        <taxon>Pterygota</taxon>
        <taxon>Neoptera</taxon>
        <taxon>Endopterygota</taxon>
        <taxon>Coleoptera</taxon>
        <taxon>Polyphaga</taxon>
        <taxon>Cucujiformia</taxon>
        <taxon>Chrysomeloidea</taxon>
        <taxon>Cerambycidae</taxon>
        <taxon>Cerambycinae</taxon>
        <taxon>Callichromatini</taxon>
        <taxon>Aromia</taxon>
    </lineage>
</organism>
<gene>
    <name evidence="5" type="ORF">NQ318_017154</name>
</gene>
<feature type="domain" description="HTH psq-type" evidence="4">
    <location>
        <begin position="1"/>
        <end position="60"/>
    </location>
</feature>
<evidence type="ECO:0000256" key="1">
    <source>
        <dbReference type="ARBA" id="ARBA00004123"/>
    </source>
</evidence>
<keyword evidence="2" id="KW-0539">Nucleus</keyword>
<keyword evidence="2" id="KW-0238">DNA-binding</keyword>
<evidence type="ECO:0000313" key="5">
    <source>
        <dbReference type="EMBL" id="KAJ8953127.1"/>
    </source>
</evidence>
<dbReference type="PANTHER" id="PTHR19303:SF74">
    <property type="entry name" value="POGO TRANSPOSABLE ELEMENT WITH KRAB DOMAIN"/>
    <property type="match status" value="1"/>
</dbReference>
<dbReference type="InterPro" id="IPR004875">
    <property type="entry name" value="DDE_SF_endonuclease_dom"/>
</dbReference>
<reference evidence="5" key="1">
    <citation type="journal article" date="2023" name="Insect Mol. Biol.">
        <title>Genome sequencing provides insights into the evolution of gene families encoding plant cell wall-degrading enzymes in longhorned beetles.</title>
        <authorList>
            <person name="Shin N.R."/>
            <person name="Okamura Y."/>
            <person name="Kirsch R."/>
            <person name="Pauchet Y."/>
        </authorList>
    </citation>
    <scope>NUCLEOTIDE SEQUENCE</scope>
    <source>
        <strain evidence="5">AMC_N1</strain>
    </source>
</reference>
<evidence type="ECO:0000256" key="2">
    <source>
        <dbReference type="PROSITE-ProRule" id="PRU00320"/>
    </source>
</evidence>